<proteinExistence type="predicted"/>
<dbReference type="EMBL" id="LKEB01000079">
    <property type="protein sequence ID" value="ROV93664.1"/>
    <property type="molecule type" value="Genomic_DNA"/>
</dbReference>
<comment type="caution">
    <text evidence="2">The sequence shown here is derived from an EMBL/GenBank/DDBJ whole genome shotgun (WGS) entry which is preliminary data.</text>
</comment>
<protein>
    <submittedName>
        <fullName evidence="2">Uncharacterized protein</fullName>
    </submittedName>
</protein>
<evidence type="ECO:0000313" key="3">
    <source>
        <dbReference type="Proteomes" id="UP000285146"/>
    </source>
</evidence>
<dbReference type="OrthoDB" id="430315at2759"/>
<evidence type="ECO:0000256" key="1">
    <source>
        <dbReference type="SAM" id="SignalP"/>
    </source>
</evidence>
<evidence type="ECO:0000313" key="2">
    <source>
        <dbReference type="EMBL" id="ROV93664.1"/>
    </source>
</evidence>
<keyword evidence="3" id="KW-1185">Reference proteome</keyword>
<dbReference type="AlphaFoldDB" id="A0A423VRG1"/>
<dbReference type="Proteomes" id="UP000285146">
    <property type="component" value="Unassembled WGS sequence"/>
</dbReference>
<dbReference type="InParanoid" id="A0A423VRG1"/>
<accession>A0A423VRG1</accession>
<feature type="signal peptide" evidence="1">
    <location>
        <begin position="1"/>
        <end position="19"/>
    </location>
</feature>
<organism evidence="2 3">
    <name type="scientific">Cytospora leucostoma</name>
    <dbReference type="NCBI Taxonomy" id="1230097"/>
    <lineage>
        <taxon>Eukaryota</taxon>
        <taxon>Fungi</taxon>
        <taxon>Dikarya</taxon>
        <taxon>Ascomycota</taxon>
        <taxon>Pezizomycotina</taxon>
        <taxon>Sordariomycetes</taxon>
        <taxon>Sordariomycetidae</taxon>
        <taxon>Diaporthales</taxon>
        <taxon>Cytosporaceae</taxon>
        <taxon>Cytospora</taxon>
    </lineage>
</organism>
<gene>
    <name evidence="2" type="ORF">VPNG_08844</name>
</gene>
<keyword evidence="1" id="KW-0732">Signal</keyword>
<reference evidence="2 3" key="1">
    <citation type="submission" date="2015-09" db="EMBL/GenBank/DDBJ databases">
        <title>Host preference determinants of Valsa canker pathogens revealed by comparative genomics.</title>
        <authorList>
            <person name="Yin Z."/>
            <person name="Huang L."/>
        </authorList>
    </citation>
    <scope>NUCLEOTIDE SEQUENCE [LARGE SCALE GENOMIC DNA]</scope>
    <source>
        <strain evidence="2 3">SXYLt</strain>
    </source>
</reference>
<feature type="chain" id="PRO_5019191904" evidence="1">
    <location>
        <begin position="20"/>
        <end position="263"/>
    </location>
</feature>
<sequence>MGFSLMTLILVSFLALTHALPSMPAVTPPPSLERREDARGPKRLTVTIENKMNEPLSTSYVTNPGAPTLLKGDEQPSTMAASATTSIVVPSGWAGNIAMGLAKYAMSGDTSLIEGSLTKQMNNPYLSVDIDVSYVSSPTKVLCHTHIAETLTSNSNGFSVPITCSCNRDDTVLSGCNLDLWSLGKCSGDAGTDNRQGACANPLRPYDEDNMTATEFFLPCQGAAFTWARDNANSNEGCQSGKVTCCVGTGEDGCPANPKQASE</sequence>
<name>A0A423VRG1_9PEZI</name>